<sequence>MKISKLLKGSERIHSLSFPWRPNSILADVAAVHAVIILVTITSLQTLIYYDLLMLPPMVIGTTLSTSLLLLPQFSTPNFNPVTHSSFTHLSRRFARPGRKDASWDSNVEDVRHPGNFRFRDGEKRKWWSDDDGDDDLFGDEDLEEEEQIWDKIWIFKVFKSYGYLLPAIIASMLLTTGPMAFLMALALPLCQSVLALTFDKLRGETERSSNFKKRPYYTGSSSGTRREYRNEKHKKERAKQDYHYQSDDKGEPSVGGISGSGSSSFGGWDELDMDEEIKRQTPPPGRRSSRPTSQMVNKGKLSRKSKRKDKAFFLRLIVAVFPFLGSMFRML</sequence>
<keyword evidence="2" id="KW-1133">Transmembrane helix</keyword>
<dbReference type="AlphaFoldDB" id="A0A0K9PUR0"/>
<evidence type="ECO:0000313" key="4">
    <source>
        <dbReference type="Proteomes" id="UP000036987"/>
    </source>
</evidence>
<feature type="transmembrane region" description="Helical" evidence="2">
    <location>
        <begin position="20"/>
        <end position="41"/>
    </location>
</feature>
<evidence type="ECO:0000256" key="2">
    <source>
        <dbReference type="SAM" id="Phobius"/>
    </source>
</evidence>
<evidence type="ECO:0000256" key="1">
    <source>
        <dbReference type="SAM" id="MobiDB-lite"/>
    </source>
</evidence>
<dbReference type="OMA" id="RWWSDDS"/>
<keyword evidence="2" id="KW-0472">Membrane</keyword>
<evidence type="ECO:0000313" key="3">
    <source>
        <dbReference type="EMBL" id="KMZ72773.1"/>
    </source>
</evidence>
<dbReference type="OrthoDB" id="785439at2759"/>
<keyword evidence="4" id="KW-1185">Reference proteome</keyword>
<feature type="transmembrane region" description="Helical" evidence="2">
    <location>
        <begin position="47"/>
        <end position="71"/>
    </location>
</feature>
<keyword evidence="2" id="KW-0812">Transmembrane</keyword>
<dbReference type="Proteomes" id="UP000036987">
    <property type="component" value="Unassembled WGS sequence"/>
</dbReference>
<accession>A0A0K9PUR0</accession>
<protein>
    <submittedName>
        <fullName evidence="3">Uncharacterized protein</fullName>
    </submittedName>
</protein>
<feature type="region of interest" description="Disordered" evidence="1">
    <location>
        <begin position="274"/>
        <end position="307"/>
    </location>
</feature>
<reference evidence="4" key="1">
    <citation type="journal article" date="2016" name="Nature">
        <title>The genome of the seagrass Zostera marina reveals angiosperm adaptation to the sea.</title>
        <authorList>
            <person name="Olsen J.L."/>
            <person name="Rouze P."/>
            <person name="Verhelst B."/>
            <person name="Lin Y.-C."/>
            <person name="Bayer T."/>
            <person name="Collen J."/>
            <person name="Dattolo E."/>
            <person name="De Paoli E."/>
            <person name="Dittami S."/>
            <person name="Maumus F."/>
            <person name="Michel G."/>
            <person name="Kersting A."/>
            <person name="Lauritano C."/>
            <person name="Lohaus R."/>
            <person name="Toepel M."/>
            <person name="Tonon T."/>
            <person name="Vanneste K."/>
            <person name="Amirebrahimi M."/>
            <person name="Brakel J."/>
            <person name="Bostroem C."/>
            <person name="Chovatia M."/>
            <person name="Grimwood J."/>
            <person name="Jenkins J.W."/>
            <person name="Jueterbock A."/>
            <person name="Mraz A."/>
            <person name="Stam W.T."/>
            <person name="Tice H."/>
            <person name="Bornberg-Bauer E."/>
            <person name="Green P.J."/>
            <person name="Pearson G.A."/>
            <person name="Procaccini G."/>
            <person name="Duarte C.M."/>
            <person name="Schmutz J."/>
            <person name="Reusch T.B.H."/>
            <person name="Van de Peer Y."/>
        </authorList>
    </citation>
    <scope>NUCLEOTIDE SEQUENCE [LARGE SCALE GENOMIC DNA]</scope>
    <source>
        <strain evidence="4">cv. Finnish</strain>
    </source>
</reference>
<proteinExistence type="predicted"/>
<organism evidence="3 4">
    <name type="scientific">Zostera marina</name>
    <name type="common">Eelgrass</name>
    <dbReference type="NCBI Taxonomy" id="29655"/>
    <lineage>
        <taxon>Eukaryota</taxon>
        <taxon>Viridiplantae</taxon>
        <taxon>Streptophyta</taxon>
        <taxon>Embryophyta</taxon>
        <taxon>Tracheophyta</taxon>
        <taxon>Spermatophyta</taxon>
        <taxon>Magnoliopsida</taxon>
        <taxon>Liliopsida</taxon>
        <taxon>Zosteraceae</taxon>
        <taxon>Zostera</taxon>
    </lineage>
</organism>
<feature type="transmembrane region" description="Helical" evidence="2">
    <location>
        <begin position="313"/>
        <end position="331"/>
    </location>
</feature>
<feature type="compositionally biased region" description="Basic and acidic residues" evidence="1">
    <location>
        <begin position="239"/>
        <end position="252"/>
    </location>
</feature>
<dbReference type="PANTHER" id="PTHR35719:SF5">
    <property type="entry name" value="T6K12.7 PROTEIN"/>
    <property type="match status" value="1"/>
</dbReference>
<comment type="caution">
    <text evidence="3">The sequence shown here is derived from an EMBL/GenBank/DDBJ whole genome shotgun (WGS) entry which is preliminary data.</text>
</comment>
<gene>
    <name evidence="3" type="ORF">ZOSMA_15G01120</name>
</gene>
<dbReference type="PANTHER" id="PTHR35719">
    <property type="entry name" value="OS01G0680600 PROTEIN"/>
    <property type="match status" value="1"/>
</dbReference>
<dbReference type="EMBL" id="LFYR01000620">
    <property type="protein sequence ID" value="KMZ72773.1"/>
    <property type="molecule type" value="Genomic_DNA"/>
</dbReference>
<name>A0A0K9PUR0_ZOSMR</name>
<feature type="region of interest" description="Disordered" evidence="1">
    <location>
        <begin position="210"/>
        <end position="262"/>
    </location>
</feature>